<sequence length="243" mass="27697">MFMSNDTCELQRIFLDDWFGAHASRLPGLRGYIVFKTISHHSLQMHSLPPTLNLHLVGFIFIWLTRLQTHGTQILLLFYIQGLCMILSINDVEVFVNSCLSTFKLQNSPPCNSFSHQLLLQSQKIIPDCYTSLYIGGYNLRPRKTKKKSGKHTIDCAAKFVVYGVTEAALMILQQYDITRKNNVNSLQHSSVWRLRILGMSKISDSSEIRWIPGPMERKISDRISGTDQIGSDHVRPDSICPI</sequence>
<gene>
    <name evidence="1" type="ORF">Fot_09917</name>
</gene>
<proteinExistence type="predicted"/>
<dbReference type="AlphaFoldDB" id="A0ABD1WFP9"/>
<dbReference type="EMBL" id="JBFOLJ010000003">
    <property type="protein sequence ID" value="KAL2548387.1"/>
    <property type="molecule type" value="Genomic_DNA"/>
</dbReference>
<comment type="caution">
    <text evidence="1">The sequence shown here is derived from an EMBL/GenBank/DDBJ whole genome shotgun (WGS) entry which is preliminary data.</text>
</comment>
<organism evidence="1 2">
    <name type="scientific">Forsythia ovata</name>
    <dbReference type="NCBI Taxonomy" id="205694"/>
    <lineage>
        <taxon>Eukaryota</taxon>
        <taxon>Viridiplantae</taxon>
        <taxon>Streptophyta</taxon>
        <taxon>Embryophyta</taxon>
        <taxon>Tracheophyta</taxon>
        <taxon>Spermatophyta</taxon>
        <taxon>Magnoliopsida</taxon>
        <taxon>eudicotyledons</taxon>
        <taxon>Gunneridae</taxon>
        <taxon>Pentapetalae</taxon>
        <taxon>asterids</taxon>
        <taxon>lamiids</taxon>
        <taxon>Lamiales</taxon>
        <taxon>Oleaceae</taxon>
        <taxon>Forsythieae</taxon>
        <taxon>Forsythia</taxon>
    </lineage>
</organism>
<dbReference type="Proteomes" id="UP001604277">
    <property type="component" value="Unassembled WGS sequence"/>
</dbReference>
<evidence type="ECO:0000313" key="2">
    <source>
        <dbReference type="Proteomes" id="UP001604277"/>
    </source>
</evidence>
<name>A0ABD1WFP9_9LAMI</name>
<evidence type="ECO:0000313" key="1">
    <source>
        <dbReference type="EMBL" id="KAL2548387.1"/>
    </source>
</evidence>
<keyword evidence="2" id="KW-1185">Reference proteome</keyword>
<reference evidence="2" key="1">
    <citation type="submission" date="2024-07" db="EMBL/GenBank/DDBJ databases">
        <title>Two chromosome-level genome assemblies of Korean endemic species Abeliophyllum distichum and Forsythia ovata (Oleaceae).</title>
        <authorList>
            <person name="Jang H."/>
        </authorList>
    </citation>
    <scope>NUCLEOTIDE SEQUENCE [LARGE SCALE GENOMIC DNA]</scope>
</reference>
<accession>A0ABD1WFP9</accession>
<protein>
    <submittedName>
        <fullName evidence="1">Uncharacterized protein</fullName>
    </submittedName>
</protein>